<accession>T0ZE74</accession>
<name>T0ZE74_9ZZZZ</name>
<feature type="non-terminal residue" evidence="1">
    <location>
        <position position="164"/>
    </location>
</feature>
<organism evidence="1">
    <name type="scientific">mine drainage metagenome</name>
    <dbReference type="NCBI Taxonomy" id="410659"/>
    <lineage>
        <taxon>unclassified sequences</taxon>
        <taxon>metagenomes</taxon>
        <taxon>ecological metagenomes</taxon>
    </lineage>
</organism>
<dbReference type="AlphaFoldDB" id="T0ZE74"/>
<gene>
    <name evidence="1" type="ORF">B1A_14617</name>
</gene>
<reference evidence="1" key="1">
    <citation type="submission" date="2013-08" db="EMBL/GenBank/DDBJ databases">
        <authorList>
            <person name="Mendez C."/>
            <person name="Richter M."/>
            <person name="Ferrer M."/>
            <person name="Sanchez J."/>
        </authorList>
    </citation>
    <scope>NUCLEOTIDE SEQUENCE</scope>
</reference>
<dbReference type="EMBL" id="AUZX01010730">
    <property type="protein sequence ID" value="EQD46446.1"/>
    <property type="molecule type" value="Genomic_DNA"/>
</dbReference>
<sequence>MQVRTSDGVHITLAGGEWVASWLLPQVAGIFESTYHALTPYRLCDTRNGNPSSLAGIYTQCNGRPLIGGVPYNVSTSTAGATGAGHIPPGATSVVLNVTIIDPTSYGYLTISPAGIARPLSSNINFTPGELAANQVVVEPGLDGQVAAYLSTGFANMTIDVEGY</sequence>
<proteinExistence type="predicted"/>
<comment type="caution">
    <text evidence="1">The sequence shown here is derived from an EMBL/GenBank/DDBJ whole genome shotgun (WGS) entry which is preliminary data.</text>
</comment>
<protein>
    <submittedName>
        <fullName evidence="1">Uncharacterized protein</fullName>
    </submittedName>
</protein>
<reference evidence="1" key="2">
    <citation type="journal article" date="2014" name="ISME J.">
        <title>Microbial stratification in low pH oxic and suboxic macroscopic growths along an acid mine drainage.</title>
        <authorList>
            <person name="Mendez-Garcia C."/>
            <person name="Mesa V."/>
            <person name="Sprenger R.R."/>
            <person name="Richter M."/>
            <person name="Diez M.S."/>
            <person name="Solano J."/>
            <person name="Bargiela R."/>
            <person name="Golyshina O.V."/>
            <person name="Manteca A."/>
            <person name="Ramos J.L."/>
            <person name="Gallego J.R."/>
            <person name="Llorente I."/>
            <person name="Martins Dos Santos V.A."/>
            <person name="Jensen O.N."/>
            <person name="Pelaez A.I."/>
            <person name="Sanchez J."/>
            <person name="Ferrer M."/>
        </authorList>
    </citation>
    <scope>NUCLEOTIDE SEQUENCE</scope>
</reference>
<evidence type="ECO:0000313" key="1">
    <source>
        <dbReference type="EMBL" id="EQD46446.1"/>
    </source>
</evidence>